<evidence type="ECO:0000313" key="1">
    <source>
        <dbReference type="EMBL" id="EYR64590.1"/>
    </source>
</evidence>
<name>A0A021VX43_9CELL</name>
<accession>A0A021VX43</accession>
<dbReference type="InterPro" id="IPR015018">
    <property type="entry name" value="DUF1905"/>
</dbReference>
<evidence type="ECO:0000313" key="2">
    <source>
        <dbReference type="Proteomes" id="UP000019753"/>
    </source>
</evidence>
<dbReference type="InterPro" id="IPR037079">
    <property type="entry name" value="AF2212/PG0164-like_sf"/>
</dbReference>
<gene>
    <name evidence="1" type="ORF">N866_08030</name>
</gene>
<evidence type="ECO:0008006" key="3">
    <source>
        <dbReference type="Google" id="ProtNLM"/>
    </source>
</evidence>
<dbReference type="Pfam" id="PF08922">
    <property type="entry name" value="DUF1905"/>
    <property type="match status" value="1"/>
</dbReference>
<comment type="caution">
    <text evidence="1">The sequence shown here is derived from an EMBL/GenBank/DDBJ whole genome shotgun (WGS) entry which is preliminary data.</text>
</comment>
<organism evidence="1 2">
    <name type="scientific">Actinotalea ferrariae CF5-4</name>
    <dbReference type="NCBI Taxonomy" id="948458"/>
    <lineage>
        <taxon>Bacteria</taxon>
        <taxon>Bacillati</taxon>
        <taxon>Actinomycetota</taxon>
        <taxon>Actinomycetes</taxon>
        <taxon>Micrococcales</taxon>
        <taxon>Cellulomonadaceae</taxon>
        <taxon>Actinotalea</taxon>
    </lineage>
</organism>
<sequence>MDDTSAPGAARPTYEFESPVWVWDARKTDTWTFVSVPEAQADEILDLVGTRARGFGSVRVEVTVGGSVWRTSLFPDSRARTYVLPVKKAVRAAERLEAGATARVRITILDV</sequence>
<protein>
    <recommendedName>
        <fullName evidence="3">DUF1905 domain-containing protein</fullName>
    </recommendedName>
</protein>
<dbReference type="EMBL" id="AXCW01000024">
    <property type="protein sequence ID" value="EYR64590.1"/>
    <property type="molecule type" value="Genomic_DNA"/>
</dbReference>
<dbReference type="Gene3D" id="2.40.30.100">
    <property type="entry name" value="AF2212/PG0164-like"/>
    <property type="match status" value="1"/>
</dbReference>
<proteinExistence type="predicted"/>
<dbReference type="OrthoDB" id="9808666at2"/>
<dbReference type="RefSeq" id="WP_052022352.1">
    <property type="nucleotide sequence ID" value="NZ_AXCW01000024.1"/>
</dbReference>
<dbReference type="SUPFAM" id="SSF141694">
    <property type="entry name" value="AF2212/PG0164-like"/>
    <property type="match status" value="1"/>
</dbReference>
<dbReference type="AlphaFoldDB" id="A0A021VX43"/>
<reference evidence="1 2" key="1">
    <citation type="submission" date="2014-01" db="EMBL/GenBank/DDBJ databases">
        <title>Actinotalea ferrariae CF5-4.</title>
        <authorList>
            <person name="Chen F."/>
            <person name="Li Y."/>
            <person name="Wang G."/>
        </authorList>
    </citation>
    <scope>NUCLEOTIDE SEQUENCE [LARGE SCALE GENOMIC DNA]</scope>
    <source>
        <strain evidence="1 2">CF5-4</strain>
    </source>
</reference>
<dbReference type="Proteomes" id="UP000019753">
    <property type="component" value="Unassembled WGS sequence"/>
</dbReference>
<keyword evidence="2" id="KW-1185">Reference proteome</keyword>